<dbReference type="PANTHER" id="PTHR30055:SF234">
    <property type="entry name" value="HTH-TYPE TRANSCRIPTIONAL REGULATOR BETI"/>
    <property type="match status" value="1"/>
</dbReference>
<dbReference type="PROSITE" id="PS50977">
    <property type="entry name" value="HTH_TETR_2"/>
    <property type="match status" value="1"/>
</dbReference>
<dbReference type="SUPFAM" id="SSF46689">
    <property type="entry name" value="Homeodomain-like"/>
    <property type="match status" value="1"/>
</dbReference>
<comment type="caution">
    <text evidence="6">The sequence shown here is derived from an EMBL/GenBank/DDBJ whole genome shotgun (WGS) entry which is preliminary data.</text>
</comment>
<evidence type="ECO:0000256" key="4">
    <source>
        <dbReference type="PROSITE-ProRule" id="PRU00335"/>
    </source>
</evidence>
<feature type="domain" description="HTH tetR-type" evidence="5">
    <location>
        <begin position="32"/>
        <end position="92"/>
    </location>
</feature>
<gene>
    <name evidence="6" type="ORF">V1Y59_19395</name>
</gene>
<dbReference type="InterPro" id="IPR009057">
    <property type="entry name" value="Homeodomain-like_sf"/>
</dbReference>
<dbReference type="Gene3D" id="1.10.357.10">
    <property type="entry name" value="Tetracycline Repressor, domain 2"/>
    <property type="match status" value="1"/>
</dbReference>
<evidence type="ECO:0000256" key="3">
    <source>
        <dbReference type="ARBA" id="ARBA00023163"/>
    </source>
</evidence>
<dbReference type="Proteomes" id="UP001335729">
    <property type="component" value="Unassembled WGS sequence"/>
</dbReference>
<accession>A0ABU7MY68</accession>
<evidence type="ECO:0000313" key="7">
    <source>
        <dbReference type="Proteomes" id="UP001335729"/>
    </source>
</evidence>
<dbReference type="InterPro" id="IPR001647">
    <property type="entry name" value="HTH_TetR"/>
</dbReference>
<evidence type="ECO:0000256" key="2">
    <source>
        <dbReference type="ARBA" id="ARBA00023125"/>
    </source>
</evidence>
<evidence type="ECO:0000256" key="1">
    <source>
        <dbReference type="ARBA" id="ARBA00023015"/>
    </source>
</evidence>
<feature type="DNA-binding region" description="H-T-H motif" evidence="4">
    <location>
        <begin position="55"/>
        <end position="74"/>
    </location>
</feature>
<evidence type="ECO:0000259" key="5">
    <source>
        <dbReference type="PROSITE" id="PS50977"/>
    </source>
</evidence>
<keyword evidence="1" id="KW-0805">Transcription regulation</keyword>
<keyword evidence="3" id="KW-0804">Transcription</keyword>
<sequence>MKGDVVPDSGSSSAAVPLPRGRHKLSADEVRASQRARLLQAMEELVDELGYAGASVPKVVRRARVSDRTFYSLFADKADCFIAVCEQLGDGLRELMTQSVAGIADVDDPFRAFDEGLTQYLDLWAQRPAASWAYFVELPAVGERAFESRDGRAALFAEALRRIGIALRDRAGIAGEPSTIEATAAAAVAVELVAREVRARRIDTLQSIHHDLHHVLLLLLLGRAPDGC</sequence>
<organism evidence="6 7">
    <name type="scientific">Gordonia prachuapensis</name>
    <dbReference type="NCBI Taxonomy" id="3115651"/>
    <lineage>
        <taxon>Bacteria</taxon>
        <taxon>Bacillati</taxon>
        <taxon>Actinomycetota</taxon>
        <taxon>Actinomycetes</taxon>
        <taxon>Mycobacteriales</taxon>
        <taxon>Gordoniaceae</taxon>
        <taxon>Gordonia</taxon>
    </lineage>
</organism>
<keyword evidence="2 4" id="KW-0238">DNA-binding</keyword>
<keyword evidence="7" id="KW-1185">Reference proteome</keyword>
<dbReference type="InterPro" id="IPR050109">
    <property type="entry name" value="HTH-type_TetR-like_transc_reg"/>
</dbReference>
<proteinExistence type="predicted"/>
<name>A0ABU7MY68_9ACTN</name>
<dbReference type="PANTHER" id="PTHR30055">
    <property type="entry name" value="HTH-TYPE TRANSCRIPTIONAL REGULATOR RUTR"/>
    <property type="match status" value="1"/>
</dbReference>
<evidence type="ECO:0000313" key="6">
    <source>
        <dbReference type="EMBL" id="MEE4025258.1"/>
    </source>
</evidence>
<reference evidence="6 7" key="1">
    <citation type="submission" date="2024-01" db="EMBL/GenBank/DDBJ databases">
        <title>Draft genome sequence of Gordonia sp. PKS22-38.</title>
        <authorList>
            <person name="Suphannarot A."/>
            <person name="Mingma R."/>
        </authorList>
    </citation>
    <scope>NUCLEOTIDE SEQUENCE [LARGE SCALE GENOMIC DNA]</scope>
    <source>
        <strain evidence="6 7">PKS22-38</strain>
    </source>
</reference>
<protein>
    <submittedName>
        <fullName evidence="6">TetR/AcrR family transcriptional regulator</fullName>
    </submittedName>
</protein>
<dbReference type="Pfam" id="PF00440">
    <property type="entry name" value="TetR_N"/>
    <property type="match status" value="1"/>
</dbReference>
<dbReference type="EMBL" id="JAZDUE010000018">
    <property type="protein sequence ID" value="MEE4025258.1"/>
    <property type="molecule type" value="Genomic_DNA"/>
</dbReference>